<keyword evidence="2" id="KW-1185">Reference proteome</keyword>
<dbReference type="EMBL" id="BONW01000030">
    <property type="protein sequence ID" value="GIG90918.1"/>
    <property type="molecule type" value="Genomic_DNA"/>
</dbReference>
<reference evidence="1 2" key="1">
    <citation type="submission" date="2021-01" db="EMBL/GenBank/DDBJ databases">
        <title>Whole genome shotgun sequence of Plantactinospora endophytica NBRC 110450.</title>
        <authorList>
            <person name="Komaki H."/>
            <person name="Tamura T."/>
        </authorList>
    </citation>
    <scope>NUCLEOTIDE SEQUENCE [LARGE SCALE GENOMIC DNA]</scope>
    <source>
        <strain evidence="1 2">NBRC 110450</strain>
    </source>
</reference>
<dbReference type="InterPro" id="IPR031009">
    <property type="entry name" value="Tcm_partner"/>
</dbReference>
<accession>A0ABQ4E878</accession>
<gene>
    <name evidence="1" type="ORF">Pen02_58540</name>
</gene>
<protein>
    <recommendedName>
        <fullName evidence="3">Three-Cys-motif partner protein TcmP</fullName>
    </recommendedName>
</protein>
<sequence>MREWQYWTRNKLEILAGYLPAFNQASAKARHRVYVDLMAGQPFNRDRATGVEFDGSARLALAAKPGFTKLAFCEMATKAAKLQQDLPARYPDRINDFTIYPGDCNATIDQVLRDLSPYRRYPTFVFVDQQAAEVAWRTLEKAARFRDGIRKSELWILASPAMVAKGVKGTNADAFVERVDRLYGTKAWQTIQAARDADAISAEEYRDEMVNLLRRRLEKGLGYANTARIPMRMLHGMPIYDMVFATDHEVGQKIMTHLYRKAAEREPEMLAEAREKAADKRREKQGLQTLFDVEVSVKPSDITKWEPKGCLVTG</sequence>
<evidence type="ECO:0000313" key="2">
    <source>
        <dbReference type="Proteomes" id="UP000646749"/>
    </source>
</evidence>
<dbReference type="RefSeq" id="WP_203869308.1">
    <property type="nucleotide sequence ID" value="NZ_BONW01000030.1"/>
</dbReference>
<evidence type="ECO:0000313" key="1">
    <source>
        <dbReference type="EMBL" id="GIG90918.1"/>
    </source>
</evidence>
<dbReference type="NCBIfam" id="TIGR04474">
    <property type="entry name" value="tcm_partner"/>
    <property type="match status" value="1"/>
</dbReference>
<organism evidence="1 2">
    <name type="scientific">Plantactinospora endophytica</name>
    <dbReference type="NCBI Taxonomy" id="673535"/>
    <lineage>
        <taxon>Bacteria</taxon>
        <taxon>Bacillati</taxon>
        <taxon>Actinomycetota</taxon>
        <taxon>Actinomycetes</taxon>
        <taxon>Micromonosporales</taxon>
        <taxon>Micromonosporaceae</taxon>
        <taxon>Plantactinospora</taxon>
    </lineage>
</organism>
<name>A0ABQ4E878_9ACTN</name>
<proteinExistence type="predicted"/>
<dbReference type="Proteomes" id="UP000646749">
    <property type="component" value="Unassembled WGS sequence"/>
</dbReference>
<evidence type="ECO:0008006" key="3">
    <source>
        <dbReference type="Google" id="ProtNLM"/>
    </source>
</evidence>
<comment type="caution">
    <text evidence="1">The sequence shown here is derived from an EMBL/GenBank/DDBJ whole genome shotgun (WGS) entry which is preliminary data.</text>
</comment>